<reference evidence="6 7" key="1">
    <citation type="submission" date="2022-03" db="EMBL/GenBank/DDBJ databases">
        <authorList>
            <person name="Jo J.-H."/>
            <person name="Im W.-T."/>
        </authorList>
    </citation>
    <scope>NUCLEOTIDE SEQUENCE [LARGE SCALE GENOMIC DNA]</scope>
    <source>
        <strain evidence="6 7">MA9</strain>
    </source>
</reference>
<evidence type="ECO:0000256" key="3">
    <source>
        <dbReference type="ARBA" id="ARBA00011233"/>
    </source>
</evidence>
<name>A0ABS9UFK3_9BACL</name>
<dbReference type="CDD" id="cd00452">
    <property type="entry name" value="KDPG_aldolase"/>
    <property type="match status" value="1"/>
</dbReference>
<comment type="pathway">
    <text evidence="1">Carbohydrate acid metabolism.</text>
</comment>
<evidence type="ECO:0000256" key="5">
    <source>
        <dbReference type="ARBA" id="ARBA00023277"/>
    </source>
</evidence>
<gene>
    <name evidence="6" type="ORF">LZ480_14810</name>
</gene>
<accession>A0ABS9UFK3</accession>
<evidence type="ECO:0000313" key="7">
    <source>
        <dbReference type="Proteomes" id="UP001316087"/>
    </source>
</evidence>
<dbReference type="Proteomes" id="UP001316087">
    <property type="component" value="Unassembled WGS sequence"/>
</dbReference>
<organism evidence="6 7">
    <name type="scientific">Solibacillus palustris</name>
    <dbReference type="NCBI Taxonomy" id="2908203"/>
    <lineage>
        <taxon>Bacteria</taxon>
        <taxon>Bacillati</taxon>
        <taxon>Bacillota</taxon>
        <taxon>Bacilli</taxon>
        <taxon>Bacillales</taxon>
        <taxon>Caryophanaceae</taxon>
        <taxon>Solibacillus</taxon>
    </lineage>
</organism>
<protein>
    <submittedName>
        <fullName evidence="6">Bifunctional 4-hydroxy-2-oxoglutarate aldolase/2-dehydro-3-deoxy-phosphogluconate aldolase</fullName>
    </submittedName>
</protein>
<dbReference type="InterPro" id="IPR000887">
    <property type="entry name" value="Aldlse_KDPG_KHG"/>
</dbReference>
<comment type="subunit">
    <text evidence="3">Homotrimer.</text>
</comment>
<dbReference type="PANTHER" id="PTHR30246">
    <property type="entry name" value="2-KETO-3-DEOXY-6-PHOSPHOGLUCONATE ALDOLASE"/>
    <property type="match status" value="1"/>
</dbReference>
<keyword evidence="7" id="KW-1185">Reference proteome</keyword>
<keyword evidence="5" id="KW-0119">Carbohydrate metabolism</keyword>
<evidence type="ECO:0000313" key="6">
    <source>
        <dbReference type="EMBL" id="MCH7323146.1"/>
    </source>
</evidence>
<dbReference type="PANTHER" id="PTHR30246:SF1">
    <property type="entry name" value="2-DEHYDRO-3-DEOXY-6-PHOSPHOGALACTONATE ALDOLASE-RELATED"/>
    <property type="match status" value="1"/>
</dbReference>
<dbReference type="SUPFAM" id="SSF51569">
    <property type="entry name" value="Aldolase"/>
    <property type="match status" value="1"/>
</dbReference>
<evidence type="ECO:0000256" key="4">
    <source>
        <dbReference type="ARBA" id="ARBA00023239"/>
    </source>
</evidence>
<evidence type="ECO:0000256" key="1">
    <source>
        <dbReference type="ARBA" id="ARBA00004761"/>
    </source>
</evidence>
<dbReference type="Gene3D" id="3.20.20.70">
    <property type="entry name" value="Aldolase class I"/>
    <property type="match status" value="1"/>
</dbReference>
<dbReference type="EMBL" id="JAKZFC010000006">
    <property type="protein sequence ID" value="MCH7323146.1"/>
    <property type="molecule type" value="Genomic_DNA"/>
</dbReference>
<proteinExistence type="inferred from homology"/>
<evidence type="ECO:0000256" key="2">
    <source>
        <dbReference type="ARBA" id="ARBA00006906"/>
    </source>
</evidence>
<keyword evidence="4" id="KW-0456">Lyase</keyword>
<dbReference type="Pfam" id="PF01081">
    <property type="entry name" value="Aldolase"/>
    <property type="match status" value="1"/>
</dbReference>
<dbReference type="RefSeq" id="WP_241370318.1">
    <property type="nucleotide sequence ID" value="NZ_JAKZFC010000006.1"/>
</dbReference>
<comment type="similarity">
    <text evidence="2">Belongs to the KHG/KDPG aldolase family.</text>
</comment>
<dbReference type="InterPro" id="IPR013785">
    <property type="entry name" value="Aldolase_TIM"/>
</dbReference>
<comment type="caution">
    <text evidence="6">The sequence shown here is derived from an EMBL/GenBank/DDBJ whole genome shotgun (WGS) entry which is preliminary data.</text>
</comment>
<sequence>MNTLEHLKKYPIVAILRRLPQENCLKAVQALYEGGIRSVEITADSEDIVSTIGEIKMRYPSMKVGAGTVLSMDMAEQLLNCHVDFMLSPVVNKEVIQKVVLNDCIMIPGAFTPTEVLEAFEAGAQIIKVFPAHLLGSKFIKDISGPLPFIPCAPTGGIDSSNILEYLEAGAYCLGVSSAFPINGETIGDFEYQEIVKKALEITLIVTKFQEG</sequence>